<proteinExistence type="predicted"/>
<dbReference type="Proteomes" id="UP001497383">
    <property type="component" value="Chromosome 3"/>
</dbReference>
<accession>A0ABP0ZJQ2</accession>
<sequence length="530" mass="61734">MGFIEPGRPLYKKERFLNYKYILSSPRRLRATSRNLHKPKSHDTSDPIASSMAPRKCFESLPFNIICEIFVLAGPNNNLPLVNKNMYKNLQFSGDGTDRRNDEPGDEHSALSSWNNISLVFSMIKRYFLFDLNTMIGSGAAVLDCKIDFYQGVLDEFSATYIECERSGFYQLFARNVQIVRDLWAEYKCCAGRFVLEESLLNYRFLSKALLEKLTSKNLRLGQAEDGDEDEEMEMLRFKSRDEIELNRQLRLKFLRFKFWELDVLRWHAEVELRSGRFEDVSQYRDFAKYLQLLNGTQLEVNEDEASSNPPLPHYEDDDVTTCQGFTLDETTYYHFEFGYCFGRTFFGETAAYTNRCRIPRHLYLKSIKSLRAFQLLESLTYLIPNVSTDCDRVLSDIVYTLDPSRIHFDMRVPFLSVIILVLHDGGEPDSPPTRLLGSLMEAFSLYDKYSKLDYKSYGTNSKGQDVLENLYDGIKYMCLYLLGSETDEILKEHKRQLWTLVLKLKNYDLTHLLSKFAESPDLDILSQQL</sequence>
<organism evidence="1 2">
    <name type="scientific">Lodderomyces beijingensis</name>
    <dbReference type="NCBI Taxonomy" id="1775926"/>
    <lineage>
        <taxon>Eukaryota</taxon>
        <taxon>Fungi</taxon>
        <taxon>Dikarya</taxon>
        <taxon>Ascomycota</taxon>
        <taxon>Saccharomycotina</taxon>
        <taxon>Pichiomycetes</taxon>
        <taxon>Debaryomycetaceae</taxon>
        <taxon>Candida/Lodderomyces clade</taxon>
        <taxon>Lodderomyces</taxon>
    </lineage>
</organism>
<dbReference type="EMBL" id="OZ022407">
    <property type="protein sequence ID" value="CAK9438367.1"/>
    <property type="molecule type" value="Genomic_DNA"/>
</dbReference>
<evidence type="ECO:0000313" key="2">
    <source>
        <dbReference type="Proteomes" id="UP001497383"/>
    </source>
</evidence>
<dbReference type="GeneID" id="92207787"/>
<dbReference type="RefSeq" id="XP_066829529.1">
    <property type="nucleotide sequence ID" value="XM_066972607.1"/>
</dbReference>
<reference evidence="1 2" key="1">
    <citation type="submission" date="2024-03" db="EMBL/GenBank/DDBJ databases">
        <authorList>
            <person name="Brejova B."/>
        </authorList>
    </citation>
    <scope>NUCLEOTIDE SEQUENCE [LARGE SCALE GENOMIC DNA]</scope>
    <source>
        <strain evidence="1 2">CBS 14171</strain>
    </source>
</reference>
<name>A0ABP0ZJQ2_9ASCO</name>
<evidence type="ECO:0000313" key="1">
    <source>
        <dbReference type="EMBL" id="CAK9438367.1"/>
    </source>
</evidence>
<keyword evidence="2" id="KW-1185">Reference proteome</keyword>
<evidence type="ECO:0008006" key="3">
    <source>
        <dbReference type="Google" id="ProtNLM"/>
    </source>
</evidence>
<gene>
    <name evidence="1" type="ORF">LODBEIA_P25910</name>
</gene>
<protein>
    <recommendedName>
        <fullName evidence="3">F-box domain-containing protein</fullName>
    </recommendedName>
</protein>